<dbReference type="GO" id="GO:0046872">
    <property type="term" value="F:metal ion binding"/>
    <property type="evidence" value="ECO:0007669"/>
    <property type="project" value="UniProtKB-KW"/>
</dbReference>
<dbReference type="OrthoDB" id="1911163at2759"/>
<dbReference type="EMBL" id="JAEACU010000008">
    <property type="protein sequence ID" value="KAH7521003.1"/>
    <property type="molecule type" value="Genomic_DNA"/>
</dbReference>
<evidence type="ECO:0000256" key="2">
    <source>
        <dbReference type="ARBA" id="ARBA00022723"/>
    </source>
</evidence>
<dbReference type="PANTHER" id="PTHR11669:SF63">
    <property type="entry name" value="PROTEIN STICHEL"/>
    <property type="match status" value="1"/>
</dbReference>
<evidence type="ECO:0000256" key="1">
    <source>
        <dbReference type="ARBA" id="ARBA00006360"/>
    </source>
</evidence>
<dbReference type="Pfam" id="PF23007">
    <property type="entry name" value="DnaA_N-like_STI"/>
    <property type="match status" value="1"/>
</dbReference>
<feature type="region of interest" description="Disordered" evidence="7">
    <location>
        <begin position="58"/>
        <end position="93"/>
    </location>
</feature>
<proteinExistence type="inferred from homology"/>
<dbReference type="GO" id="GO:0003887">
    <property type="term" value="F:DNA-directed DNA polymerase activity"/>
    <property type="evidence" value="ECO:0007669"/>
    <property type="project" value="InterPro"/>
</dbReference>
<feature type="compositionally biased region" description="Acidic residues" evidence="7">
    <location>
        <begin position="126"/>
        <end position="144"/>
    </location>
</feature>
<dbReference type="Gene3D" id="1.10.8.60">
    <property type="match status" value="1"/>
</dbReference>
<dbReference type="Pfam" id="PF13177">
    <property type="entry name" value="DNA_pol3_delta2"/>
    <property type="match status" value="1"/>
</dbReference>
<name>A0A978V187_ZIZJJ</name>
<dbReference type="InterPro" id="IPR003593">
    <property type="entry name" value="AAA+_ATPase"/>
</dbReference>
<dbReference type="Pfam" id="PF12169">
    <property type="entry name" value="DNA_pol3_gamma3"/>
    <property type="match status" value="1"/>
</dbReference>
<dbReference type="InterPro" id="IPR012763">
    <property type="entry name" value="DNA_pol_III_sug/sutau_N"/>
</dbReference>
<dbReference type="Gene3D" id="3.40.50.300">
    <property type="entry name" value="P-loop containing nucleotide triphosphate hydrolases"/>
    <property type="match status" value="1"/>
</dbReference>
<keyword evidence="3" id="KW-0547">Nucleotide-binding</keyword>
<evidence type="ECO:0000256" key="5">
    <source>
        <dbReference type="ARBA" id="ARBA00022840"/>
    </source>
</evidence>
<evidence type="ECO:0000256" key="7">
    <source>
        <dbReference type="SAM" id="MobiDB-lite"/>
    </source>
</evidence>
<dbReference type="InterPro" id="IPR054506">
    <property type="entry name" value="DnaA_N-like_STI"/>
</dbReference>
<feature type="region of interest" description="Disordered" evidence="7">
    <location>
        <begin position="432"/>
        <end position="453"/>
    </location>
</feature>
<dbReference type="InterPro" id="IPR022754">
    <property type="entry name" value="DNA_pol_III_gamma-3"/>
</dbReference>
<accession>A0A978V187</accession>
<dbReference type="PANTHER" id="PTHR11669">
    <property type="entry name" value="REPLICATION FACTOR C / DNA POLYMERASE III GAMMA-TAU SUBUNIT"/>
    <property type="match status" value="1"/>
</dbReference>
<dbReference type="GO" id="GO:0003689">
    <property type="term" value="F:DNA clamp loader activity"/>
    <property type="evidence" value="ECO:0007669"/>
    <property type="project" value="TreeGrafter"/>
</dbReference>
<dbReference type="GO" id="GO:0009360">
    <property type="term" value="C:DNA polymerase III complex"/>
    <property type="evidence" value="ECO:0007669"/>
    <property type="project" value="InterPro"/>
</dbReference>
<dbReference type="InterPro" id="IPR045085">
    <property type="entry name" value="HLD_clamp_pol_III_gamma_tau"/>
</dbReference>
<dbReference type="FunFam" id="3.40.50.300:FF:000014">
    <property type="entry name" value="DNA polymerase III subunit gamma/tau"/>
    <property type="match status" value="1"/>
</dbReference>
<dbReference type="CDD" id="cd18137">
    <property type="entry name" value="HLD_clamp_pol_III_gamma_tau"/>
    <property type="match status" value="1"/>
</dbReference>
<keyword evidence="2" id="KW-0479">Metal-binding</keyword>
<sequence>MSEMRVSHPSKFHLKKELTQIRKAARVLRDPGTTSSWRSPLASSRSAVVALAAAAAASTPCSWKNNNNNNNSENEGRKELHEGSLVDPANKISSGDVKDKRVFLSNWMNPKSSSEKSLTLIGKNDDFDDDDDDDDDDDVDDEHDDIQGSSSIAGASLDDSLSDARNVRHGDTKSDTYLGDGPSSMLFRRRDANLVSLGATSIKRTAGMKKRCKKIDTHLDVLSKYQQKEIILARSNLVNSRRLLDGHPSVTIGLGQDDSVEQSDDTEEYCNSEDIRPITGASPLLWKLKHKNWSHSSSKFLRHTRREDSSYTYSTPALSTSSYNRYGNRNPSTVGSWDGTTTSMNDGDDEVDDHLDFPGRQGCGIPCYWSKRTPKHRGMCRSCYSPSLSDTLRRKGSSIFCGSHTMYTRRRRSSLSSSKRRMALRSAQGVLPLLTNSGDGGGGSSIGTGRSDDELSTNFGELDLEALSRLDGRRWSSSCRSQEGLEIVALKGEGEEEGTLENIRSFSQKYKPMFFGELIGQSIVVQSLINAISRYRIAPVYLFQGPRGTGKTSAARIFASALNCLAPNETTKPCGYCRECADFISGKSRDLLEVDGTNKKGIDRIRCLLKSLLAGPSLPSSRYKVFVIDECHLLPSKTWLAFLKFLEEPPQRVVFIFITTDLDNVPRTIQSRCQKYLFNKIKDSEIVARLRKISAQENLDAESDALDLIALNADGSLRDAETMLEQLSLLGERISTSLVNELVGVVSDEKLLELLELAMSSDTAETVKRARELMDSGVDPMVLMTQLASLIMDIIAGTDNIIDVKHNSLLGGRYLTEAEVERLKHALKLLSESEKQLRISSERSTWFTATLLQLGSLPSPDLTLSGSSRRQSSKTTDYDPSSASREATSYKHRLDAQYVAQTSPAVQKSINCNPNRQGELSRNDGFGFSSKLSHGQLMDDGVSVASHDDVVVGNMRCTNLEKLDNIWAQCIERCHSKTLTQLLDAHGKLVSIAQVEGILIAYVAFTDENIKSRAERFLSSITNSIEMVLRCNIEVRIIHLPGGEASLNAANLLELPEDLKQAETRLAIEKERKEASSNKMDGYSNSYPLLDGTYQSTSGSSELLAEGNARANDKRERRQEIPMQRIESIIREQRLETAWLQAAEKGTPESLSRLRPDKNQVLPQDAIYCEDQMDSKDSTSLSPQQWEDELNHEHKVLKLNNGKVLQKDQIARRVDRYPMSPSLLHDTSFMGTSGKDNLGYESGSGAGGCSGFFCWNTAKTHRNAKVRGTPVRPQKVGRFSLFGECVKSKKVESRHRR</sequence>
<dbReference type="SUPFAM" id="SSF52540">
    <property type="entry name" value="P-loop containing nucleoside triphosphate hydrolases"/>
    <property type="match status" value="1"/>
</dbReference>
<protein>
    <recommendedName>
        <fullName evidence="8">AAA+ ATPase domain-containing protein</fullName>
    </recommendedName>
</protein>
<feature type="domain" description="AAA+ ATPase" evidence="8">
    <location>
        <begin position="537"/>
        <end position="700"/>
    </location>
</feature>
<dbReference type="GO" id="GO:0006281">
    <property type="term" value="P:DNA repair"/>
    <property type="evidence" value="ECO:0007669"/>
    <property type="project" value="TreeGrafter"/>
</dbReference>
<gene>
    <name evidence="9" type="ORF">FEM48_Zijuj08G0205400</name>
</gene>
<comment type="similarity">
    <text evidence="1">Belongs to the DnaX/STICHEL family.</text>
</comment>
<keyword evidence="4" id="KW-0862">Zinc</keyword>
<feature type="compositionally biased region" description="Basic and acidic residues" evidence="7">
    <location>
        <begin position="165"/>
        <end position="174"/>
    </location>
</feature>
<comment type="caution">
    <text evidence="9">The sequence shown here is derived from an EMBL/GenBank/DDBJ whole genome shotgun (WGS) entry which is preliminary data.</text>
</comment>
<dbReference type="Proteomes" id="UP000813462">
    <property type="component" value="Unassembled WGS sequence"/>
</dbReference>
<dbReference type="GO" id="GO:0006261">
    <property type="term" value="P:DNA-templated DNA replication"/>
    <property type="evidence" value="ECO:0007669"/>
    <property type="project" value="TreeGrafter"/>
</dbReference>
<dbReference type="GO" id="GO:0003677">
    <property type="term" value="F:DNA binding"/>
    <property type="evidence" value="ECO:0007669"/>
    <property type="project" value="InterPro"/>
</dbReference>
<dbReference type="InterPro" id="IPR027417">
    <property type="entry name" value="P-loop_NTPase"/>
</dbReference>
<evidence type="ECO:0000256" key="3">
    <source>
        <dbReference type="ARBA" id="ARBA00022741"/>
    </source>
</evidence>
<dbReference type="SUPFAM" id="SSF48019">
    <property type="entry name" value="post-AAA+ oligomerization domain-like"/>
    <property type="match status" value="1"/>
</dbReference>
<dbReference type="InterPro" id="IPR008921">
    <property type="entry name" value="DNA_pol3_clamp-load_cplx_C"/>
</dbReference>
<dbReference type="Pfam" id="PF22608">
    <property type="entry name" value="DNAX_ATPase_lid"/>
    <property type="match status" value="1"/>
</dbReference>
<evidence type="ECO:0000313" key="10">
    <source>
        <dbReference type="Proteomes" id="UP000813462"/>
    </source>
</evidence>
<dbReference type="CDD" id="cd00009">
    <property type="entry name" value="AAA"/>
    <property type="match status" value="1"/>
</dbReference>
<evidence type="ECO:0000256" key="6">
    <source>
        <dbReference type="ARBA" id="ARBA00023054"/>
    </source>
</evidence>
<evidence type="ECO:0000256" key="4">
    <source>
        <dbReference type="ARBA" id="ARBA00022833"/>
    </source>
</evidence>
<evidence type="ECO:0000313" key="9">
    <source>
        <dbReference type="EMBL" id="KAH7521003.1"/>
    </source>
</evidence>
<evidence type="ECO:0000259" key="8">
    <source>
        <dbReference type="SMART" id="SM00382"/>
    </source>
</evidence>
<dbReference type="FunFam" id="1.10.8.60:FF:000013">
    <property type="entry name" value="DNA polymerase III subunit gamma/tau"/>
    <property type="match status" value="1"/>
</dbReference>
<dbReference type="NCBIfam" id="TIGR02397">
    <property type="entry name" value="dnaX_nterm"/>
    <property type="match status" value="1"/>
</dbReference>
<reference evidence="9" key="1">
    <citation type="journal article" date="2021" name="Front. Plant Sci.">
        <title>Chromosome-Scale Genome Assembly for Chinese Sour Jujube and Insights Into Its Genome Evolution and Domestication Signature.</title>
        <authorList>
            <person name="Shen L.-Y."/>
            <person name="Luo H."/>
            <person name="Wang X.-L."/>
            <person name="Wang X.-M."/>
            <person name="Qiu X.-J."/>
            <person name="Liu H."/>
            <person name="Zhou S.-S."/>
            <person name="Jia K.-H."/>
            <person name="Nie S."/>
            <person name="Bao Y.-T."/>
            <person name="Zhang R.-G."/>
            <person name="Yun Q.-Z."/>
            <person name="Chai Y.-H."/>
            <person name="Lu J.-Y."/>
            <person name="Li Y."/>
            <person name="Zhao S.-W."/>
            <person name="Mao J.-F."/>
            <person name="Jia S.-G."/>
            <person name="Mao Y.-M."/>
        </authorList>
    </citation>
    <scope>NUCLEOTIDE SEQUENCE</scope>
    <source>
        <strain evidence="9">AT0</strain>
        <tissue evidence="9">Leaf</tissue>
    </source>
</reference>
<organism evidence="9 10">
    <name type="scientific">Ziziphus jujuba var. spinosa</name>
    <dbReference type="NCBI Taxonomy" id="714518"/>
    <lineage>
        <taxon>Eukaryota</taxon>
        <taxon>Viridiplantae</taxon>
        <taxon>Streptophyta</taxon>
        <taxon>Embryophyta</taxon>
        <taxon>Tracheophyta</taxon>
        <taxon>Spermatophyta</taxon>
        <taxon>Magnoliopsida</taxon>
        <taxon>eudicotyledons</taxon>
        <taxon>Gunneridae</taxon>
        <taxon>Pentapetalae</taxon>
        <taxon>rosids</taxon>
        <taxon>fabids</taxon>
        <taxon>Rosales</taxon>
        <taxon>Rhamnaceae</taxon>
        <taxon>Paliureae</taxon>
        <taxon>Ziziphus</taxon>
    </lineage>
</organism>
<feature type="region of interest" description="Disordered" evidence="7">
    <location>
        <begin position="110"/>
        <end position="182"/>
    </location>
</feature>
<feature type="compositionally biased region" description="Basic and acidic residues" evidence="7">
    <location>
        <begin position="74"/>
        <end position="84"/>
    </location>
</feature>
<dbReference type="GO" id="GO:0005663">
    <property type="term" value="C:DNA replication factor C complex"/>
    <property type="evidence" value="ECO:0007669"/>
    <property type="project" value="TreeGrafter"/>
</dbReference>
<dbReference type="SMART" id="SM00382">
    <property type="entry name" value="AAA"/>
    <property type="match status" value="1"/>
</dbReference>
<dbReference type="GO" id="GO:0005524">
    <property type="term" value="F:ATP binding"/>
    <property type="evidence" value="ECO:0007669"/>
    <property type="project" value="UniProtKB-KW"/>
</dbReference>
<dbReference type="InterPro" id="IPR050238">
    <property type="entry name" value="DNA_Rep/Repair_Clamp_Loader"/>
</dbReference>
<keyword evidence="5" id="KW-0067">ATP-binding</keyword>
<feature type="region of interest" description="Disordered" evidence="7">
    <location>
        <begin position="862"/>
        <end position="886"/>
    </location>
</feature>
<keyword evidence="6" id="KW-0175">Coiled coil</keyword>